<evidence type="ECO:0000256" key="4">
    <source>
        <dbReference type="ARBA" id="ARBA00022679"/>
    </source>
</evidence>
<feature type="transmembrane region" description="Helical" evidence="11">
    <location>
        <begin position="9"/>
        <end position="26"/>
    </location>
</feature>
<gene>
    <name evidence="12" type="ORF">LCGC14_3012420</name>
</gene>
<evidence type="ECO:0000256" key="3">
    <source>
        <dbReference type="ARBA" id="ARBA00022516"/>
    </source>
</evidence>
<evidence type="ECO:0000256" key="8">
    <source>
        <dbReference type="ARBA" id="ARBA00023136"/>
    </source>
</evidence>
<dbReference type="InterPro" id="IPR050324">
    <property type="entry name" value="CDP-alcohol_PTase-I"/>
</dbReference>
<comment type="similarity">
    <text evidence="2">Belongs to the CDP-alcohol phosphatidyltransferase class-I family.</text>
</comment>
<evidence type="ECO:0000256" key="9">
    <source>
        <dbReference type="ARBA" id="ARBA00023209"/>
    </source>
</evidence>
<dbReference type="NCBIfam" id="TIGR00560">
    <property type="entry name" value="pgsA"/>
    <property type="match status" value="1"/>
</dbReference>
<dbReference type="InterPro" id="IPR043130">
    <property type="entry name" value="CDP-OH_PTrfase_TM_dom"/>
</dbReference>
<evidence type="ECO:0000256" key="10">
    <source>
        <dbReference type="ARBA" id="ARBA00023264"/>
    </source>
</evidence>
<evidence type="ECO:0000313" key="12">
    <source>
        <dbReference type="EMBL" id="KKK61630.1"/>
    </source>
</evidence>
<dbReference type="GO" id="GO:0046474">
    <property type="term" value="P:glycerophospholipid biosynthetic process"/>
    <property type="evidence" value="ECO:0007669"/>
    <property type="project" value="TreeGrafter"/>
</dbReference>
<dbReference type="EMBL" id="LAZR01062385">
    <property type="protein sequence ID" value="KKK61630.1"/>
    <property type="molecule type" value="Genomic_DNA"/>
</dbReference>
<keyword evidence="4" id="KW-0808">Transferase</keyword>
<protein>
    <recommendedName>
        <fullName evidence="13">CDP-diacylglycerol--glycerol-3-phosphate 3-phosphatidyltransferase</fullName>
    </recommendedName>
</protein>
<keyword evidence="7" id="KW-0443">Lipid metabolism</keyword>
<dbReference type="Pfam" id="PF01066">
    <property type="entry name" value="CDP-OH_P_transf"/>
    <property type="match status" value="1"/>
</dbReference>
<evidence type="ECO:0000256" key="7">
    <source>
        <dbReference type="ARBA" id="ARBA00023098"/>
    </source>
</evidence>
<comment type="subcellular location">
    <subcellularLocation>
        <location evidence="1">Membrane</location>
        <topology evidence="1">Multi-pass membrane protein</topology>
    </subcellularLocation>
</comment>
<reference evidence="12" key="1">
    <citation type="journal article" date="2015" name="Nature">
        <title>Complex archaea that bridge the gap between prokaryotes and eukaryotes.</title>
        <authorList>
            <person name="Spang A."/>
            <person name="Saw J.H."/>
            <person name="Jorgensen S.L."/>
            <person name="Zaremba-Niedzwiedzka K."/>
            <person name="Martijn J."/>
            <person name="Lind A.E."/>
            <person name="van Eijk R."/>
            <person name="Schleper C."/>
            <person name="Guy L."/>
            <person name="Ettema T.J."/>
        </authorList>
    </citation>
    <scope>NUCLEOTIDE SEQUENCE</scope>
</reference>
<evidence type="ECO:0000256" key="2">
    <source>
        <dbReference type="ARBA" id="ARBA00010441"/>
    </source>
</evidence>
<dbReference type="InterPro" id="IPR004570">
    <property type="entry name" value="Phosphatidylglycerol_P_synth"/>
</dbReference>
<dbReference type="InterPro" id="IPR048254">
    <property type="entry name" value="CDP_ALCOHOL_P_TRANSF_CS"/>
</dbReference>
<organism evidence="12">
    <name type="scientific">marine sediment metagenome</name>
    <dbReference type="NCBI Taxonomy" id="412755"/>
    <lineage>
        <taxon>unclassified sequences</taxon>
        <taxon>metagenomes</taxon>
        <taxon>ecological metagenomes</taxon>
    </lineage>
</organism>
<dbReference type="GO" id="GO:0008444">
    <property type="term" value="F:CDP-diacylglycerol-glycerol-3-phosphate 3-phosphatidyltransferase activity"/>
    <property type="evidence" value="ECO:0007669"/>
    <property type="project" value="InterPro"/>
</dbReference>
<evidence type="ECO:0008006" key="13">
    <source>
        <dbReference type="Google" id="ProtNLM"/>
    </source>
</evidence>
<dbReference type="PROSITE" id="PS00379">
    <property type="entry name" value="CDP_ALCOHOL_P_TRANSF"/>
    <property type="match status" value="1"/>
</dbReference>
<dbReference type="AlphaFoldDB" id="A0A0F8XKL1"/>
<dbReference type="Gene3D" id="1.20.120.1760">
    <property type="match status" value="1"/>
</dbReference>
<dbReference type="InterPro" id="IPR000462">
    <property type="entry name" value="CDP-OH_P_trans"/>
</dbReference>
<comment type="caution">
    <text evidence="12">The sequence shown here is derived from an EMBL/GenBank/DDBJ whole genome shotgun (WGS) entry which is preliminary data.</text>
</comment>
<keyword evidence="9" id="KW-0594">Phospholipid biosynthesis</keyword>
<evidence type="ECO:0000256" key="6">
    <source>
        <dbReference type="ARBA" id="ARBA00022989"/>
    </source>
</evidence>
<keyword evidence="5 11" id="KW-0812">Transmembrane</keyword>
<keyword evidence="10" id="KW-1208">Phospholipid metabolism</keyword>
<feature type="transmembrane region" description="Helical" evidence="11">
    <location>
        <begin position="72"/>
        <end position="96"/>
    </location>
</feature>
<keyword evidence="6 11" id="KW-1133">Transmembrane helix</keyword>
<dbReference type="PANTHER" id="PTHR14269:SF62">
    <property type="entry name" value="CDP-DIACYLGLYCEROL--GLYCEROL-3-PHOSPHATE 3-PHOSPHATIDYLTRANSFERASE 1, CHLOROPLASTIC"/>
    <property type="match status" value="1"/>
</dbReference>
<sequence>MSNLANRLTLLRIILIPVFVVFLLSQLSWGDWAAVVVFVIAALTDSVDGYVARKHNQITVFGQFLDPLADKLLISAALITLVGQGRLSAWLAMIIITREFAVSGLRLYAWSNGKVIAASSLGKFKTVRQV</sequence>
<keyword evidence="8 11" id="KW-0472">Membrane</keyword>
<evidence type="ECO:0000256" key="5">
    <source>
        <dbReference type="ARBA" id="ARBA00022692"/>
    </source>
</evidence>
<keyword evidence="3" id="KW-0444">Lipid biosynthesis</keyword>
<dbReference type="PANTHER" id="PTHR14269">
    <property type="entry name" value="CDP-DIACYLGLYCEROL--GLYCEROL-3-PHOSPHATE 3-PHOSPHATIDYLTRANSFERASE-RELATED"/>
    <property type="match status" value="1"/>
</dbReference>
<accession>A0A0F8XKL1</accession>
<dbReference type="GO" id="GO:0016020">
    <property type="term" value="C:membrane"/>
    <property type="evidence" value="ECO:0007669"/>
    <property type="project" value="UniProtKB-SubCell"/>
</dbReference>
<name>A0A0F8XKL1_9ZZZZ</name>
<evidence type="ECO:0000256" key="11">
    <source>
        <dbReference type="SAM" id="Phobius"/>
    </source>
</evidence>
<evidence type="ECO:0000256" key="1">
    <source>
        <dbReference type="ARBA" id="ARBA00004141"/>
    </source>
</evidence>
<proteinExistence type="inferred from homology"/>
<feature type="non-terminal residue" evidence="12">
    <location>
        <position position="130"/>
    </location>
</feature>